<dbReference type="AlphaFoldDB" id="A0A644V6Z9"/>
<protein>
    <submittedName>
        <fullName evidence="1">Uncharacterized protein</fullName>
    </submittedName>
</protein>
<name>A0A644V6Z9_9ZZZZ</name>
<proteinExistence type="predicted"/>
<evidence type="ECO:0000313" key="1">
    <source>
        <dbReference type="EMBL" id="MPL86562.1"/>
    </source>
</evidence>
<dbReference type="EMBL" id="VSSQ01000223">
    <property type="protein sequence ID" value="MPL86562.1"/>
    <property type="molecule type" value="Genomic_DNA"/>
</dbReference>
<gene>
    <name evidence="1" type="ORF">SDC9_32544</name>
</gene>
<organism evidence="1">
    <name type="scientific">bioreactor metagenome</name>
    <dbReference type="NCBI Taxonomy" id="1076179"/>
    <lineage>
        <taxon>unclassified sequences</taxon>
        <taxon>metagenomes</taxon>
        <taxon>ecological metagenomes</taxon>
    </lineage>
</organism>
<comment type="caution">
    <text evidence="1">The sequence shown here is derived from an EMBL/GenBank/DDBJ whole genome shotgun (WGS) entry which is preliminary data.</text>
</comment>
<reference evidence="1" key="1">
    <citation type="submission" date="2019-08" db="EMBL/GenBank/DDBJ databases">
        <authorList>
            <person name="Kucharzyk K."/>
            <person name="Murdoch R.W."/>
            <person name="Higgins S."/>
            <person name="Loffler F."/>
        </authorList>
    </citation>
    <scope>NUCLEOTIDE SEQUENCE</scope>
</reference>
<sequence>MMKKILRIFLILGFMFFPLCVHAEDLTNSDVKLVNGICVSINTNQPVTGIVAIYGTDKYGHSYLTKKIEYFNGLKNYKCYTYLPTGEVVWEALFLKGKLDGQTIHYLGQDFTEYYNFTNNTLEGYGYEFGNVNGVLMVNDGHSYGWINDKKLSSAEAQRMANQALENAQALQNKIFSF</sequence>
<accession>A0A644V6Z9</accession>